<sequence length="137" mass="14530">MVMPVSVSATDHSLSSSTFPRMHYGSAPRDGAAEREPRPHTPPGALGAAALHQVPLPALGRPVELRRQPGRAPEPLLPAGPAGAPEPLLPAGRRAGASRRGPDAQDVPEQQRRQVFGVRWRGHVVKRTDATGPKFAP</sequence>
<evidence type="ECO:0000256" key="1">
    <source>
        <dbReference type="SAM" id="MobiDB-lite"/>
    </source>
</evidence>
<accession>A0A9Q0I3R2</accession>
<reference evidence="2" key="1">
    <citation type="submission" date="2022-07" db="EMBL/GenBank/DDBJ databases">
        <title>Chromosome-level genome of Muraenolepis orangiensis.</title>
        <authorList>
            <person name="Kim J."/>
        </authorList>
    </citation>
    <scope>NUCLEOTIDE SEQUENCE</scope>
    <source>
        <strain evidence="2">KU_S4_2022</strain>
        <tissue evidence="2">Muscle</tissue>
    </source>
</reference>
<keyword evidence="3" id="KW-1185">Reference proteome</keyword>
<feature type="region of interest" description="Disordered" evidence="1">
    <location>
        <begin position="1"/>
        <end position="137"/>
    </location>
</feature>
<dbReference type="Proteomes" id="UP001148018">
    <property type="component" value="Unassembled WGS sequence"/>
</dbReference>
<gene>
    <name evidence="2" type="ORF">NHX12_015355</name>
</gene>
<name>A0A9Q0I3R2_9TELE</name>
<dbReference type="EMBL" id="JANIIK010000120">
    <property type="protein sequence ID" value="KAJ3583858.1"/>
    <property type="molecule type" value="Genomic_DNA"/>
</dbReference>
<comment type="caution">
    <text evidence="2">The sequence shown here is derived from an EMBL/GenBank/DDBJ whole genome shotgun (WGS) entry which is preliminary data.</text>
</comment>
<organism evidence="2 3">
    <name type="scientific">Muraenolepis orangiensis</name>
    <name type="common">Patagonian moray cod</name>
    <dbReference type="NCBI Taxonomy" id="630683"/>
    <lineage>
        <taxon>Eukaryota</taxon>
        <taxon>Metazoa</taxon>
        <taxon>Chordata</taxon>
        <taxon>Craniata</taxon>
        <taxon>Vertebrata</taxon>
        <taxon>Euteleostomi</taxon>
        <taxon>Actinopterygii</taxon>
        <taxon>Neopterygii</taxon>
        <taxon>Teleostei</taxon>
        <taxon>Neoteleostei</taxon>
        <taxon>Acanthomorphata</taxon>
        <taxon>Zeiogadaria</taxon>
        <taxon>Gadariae</taxon>
        <taxon>Gadiformes</taxon>
        <taxon>Muraenolepidoidei</taxon>
        <taxon>Muraenolepididae</taxon>
        <taxon>Muraenolepis</taxon>
    </lineage>
</organism>
<evidence type="ECO:0000313" key="2">
    <source>
        <dbReference type="EMBL" id="KAJ3583858.1"/>
    </source>
</evidence>
<feature type="compositionally biased region" description="Low complexity" evidence="1">
    <location>
        <begin position="70"/>
        <end position="99"/>
    </location>
</feature>
<proteinExistence type="predicted"/>
<dbReference type="AlphaFoldDB" id="A0A9Q0I3R2"/>
<protein>
    <submittedName>
        <fullName evidence="2">Uncharacterized protein</fullName>
    </submittedName>
</protein>
<feature type="compositionally biased region" description="Polar residues" evidence="1">
    <location>
        <begin position="7"/>
        <end position="19"/>
    </location>
</feature>
<evidence type="ECO:0000313" key="3">
    <source>
        <dbReference type="Proteomes" id="UP001148018"/>
    </source>
</evidence>